<comment type="caution">
    <text evidence="1">The sequence shown here is derived from an EMBL/GenBank/DDBJ whole genome shotgun (WGS) entry which is preliminary data.</text>
</comment>
<name>A0ABX0XC51_9BACT</name>
<dbReference type="Proteomes" id="UP000770785">
    <property type="component" value="Unassembled WGS sequence"/>
</dbReference>
<dbReference type="Gene3D" id="3.40.50.300">
    <property type="entry name" value="P-loop containing nucleotide triphosphate hydrolases"/>
    <property type="match status" value="1"/>
</dbReference>
<proteinExistence type="predicted"/>
<evidence type="ECO:0000313" key="1">
    <source>
        <dbReference type="EMBL" id="NJC26660.1"/>
    </source>
</evidence>
<accession>A0ABX0XC51</accession>
<reference evidence="1 2" key="1">
    <citation type="submission" date="2020-03" db="EMBL/GenBank/DDBJ databases">
        <title>Genomic Encyclopedia of Type Strains, Phase IV (KMG-IV): sequencing the most valuable type-strain genomes for metagenomic binning, comparative biology and taxonomic classification.</title>
        <authorList>
            <person name="Goeker M."/>
        </authorList>
    </citation>
    <scope>NUCLEOTIDE SEQUENCE [LARGE SCALE GENOMIC DNA]</scope>
    <source>
        <strain evidence="1 2">DSM 105096</strain>
    </source>
</reference>
<evidence type="ECO:0000313" key="2">
    <source>
        <dbReference type="Proteomes" id="UP000770785"/>
    </source>
</evidence>
<gene>
    <name evidence="1" type="ORF">GGR27_002170</name>
</gene>
<organism evidence="1 2">
    <name type="scientific">Neolewinella antarctica</name>
    <dbReference type="NCBI Taxonomy" id="442734"/>
    <lineage>
        <taxon>Bacteria</taxon>
        <taxon>Pseudomonadati</taxon>
        <taxon>Bacteroidota</taxon>
        <taxon>Saprospiria</taxon>
        <taxon>Saprospirales</taxon>
        <taxon>Lewinellaceae</taxon>
        <taxon>Neolewinella</taxon>
    </lineage>
</organism>
<dbReference type="EMBL" id="JAATJH010000003">
    <property type="protein sequence ID" value="NJC26660.1"/>
    <property type="molecule type" value="Genomic_DNA"/>
</dbReference>
<keyword evidence="2" id="KW-1185">Reference proteome</keyword>
<dbReference type="RefSeq" id="WP_168037426.1">
    <property type="nucleotide sequence ID" value="NZ_JAATJH010000003.1"/>
</dbReference>
<dbReference type="SUPFAM" id="SSF52540">
    <property type="entry name" value="P-loop containing nucleoside triphosphate hydrolases"/>
    <property type="match status" value="1"/>
</dbReference>
<evidence type="ECO:0008006" key="3">
    <source>
        <dbReference type="Google" id="ProtNLM"/>
    </source>
</evidence>
<protein>
    <recommendedName>
        <fullName evidence="3">Sulfotransferase family protein</fullName>
    </recommendedName>
</protein>
<sequence>MKYLIAGAKRTGTTLLCAVLANAGANFGFPRNREWFRGSGDYEHQLMLDNYKHLKRARSVAAISDRLARREHNTIEANLRTLLEQVDYIKYPPLSEYLPVHVKRTGNDLNLIVVIRKFNDFALSSISKGGGVASDLSSIYLDTYRTHLLNLHLYGGCVLFYEQIVDARETAWTARLSEVTGIDAAALLQARADIIKPTTSSNKIGEVIISEECDELYRTFQQIATEIYSSDKRKQHKS</sequence>
<dbReference type="InterPro" id="IPR027417">
    <property type="entry name" value="P-loop_NTPase"/>
</dbReference>